<comment type="caution">
    <text evidence="3">The sequence shown here is derived from an EMBL/GenBank/DDBJ whole genome shotgun (WGS) entry which is preliminary data.</text>
</comment>
<feature type="compositionally biased region" description="Basic and acidic residues" evidence="1">
    <location>
        <begin position="117"/>
        <end position="126"/>
    </location>
</feature>
<dbReference type="Proteomes" id="UP000282674">
    <property type="component" value="Unassembled WGS sequence"/>
</dbReference>
<feature type="region of interest" description="Disordered" evidence="1">
    <location>
        <begin position="86"/>
        <end position="126"/>
    </location>
</feature>
<evidence type="ECO:0000256" key="1">
    <source>
        <dbReference type="SAM" id="MobiDB-lite"/>
    </source>
</evidence>
<dbReference type="Pfam" id="PF04324">
    <property type="entry name" value="Fer2_BFD"/>
    <property type="match status" value="1"/>
</dbReference>
<name>A0A3M2LW81_9ACTN</name>
<dbReference type="EMBL" id="RFFG01000072">
    <property type="protein sequence ID" value="RMI39198.1"/>
    <property type="molecule type" value="Genomic_DNA"/>
</dbReference>
<evidence type="ECO:0000259" key="2">
    <source>
        <dbReference type="Pfam" id="PF04324"/>
    </source>
</evidence>
<dbReference type="InterPro" id="IPR041854">
    <property type="entry name" value="BFD-like_2Fe2S-bd_dom_sf"/>
</dbReference>
<proteinExistence type="predicted"/>
<evidence type="ECO:0000313" key="4">
    <source>
        <dbReference type="Proteomes" id="UP000282674"/>
    </source>
</evidence>
<feature type="non-terminal residue" evidence="3">
    <location>
        <position position="1"/>
    </location>
</feature>
<organism evidence="3 4">
    <name type="scientific">Actinomadura harenae</name>
    <dbReference type="NCBI Taxonomy" id="2483351"/>
    <lineage>
        <taxon>Bacteria</taxon>
        <taxon>Bacillati</taxon>
        <taxon>Actinomycetota</taxon>
        <taxon>Actinomycetes</taxon>
        <taxon>Streptosporangiales</taxon>
        <taxon>Thermomonosporaceae</taxon>
        <taxon>Actinomadura</taxon>
    </lineage>
</organism>
<dbReference type="CDD" id="cd19946">
    <property type="entry name" value="GlpA-like_Fer2_BFD-like"/>
    <property type="match status" value="1"/>
</dbReference>
<dbReference type="Gene3D" id="1.10.10.1100">
    <property type="entry name" value="BFD-like [2Fe-2S]-binding domain"/>
    <property type="match status" value="1"/>
</dbReference>
<dbReference type="RefSeq" id="WP_147481726.1">
    <property type="nucleotide sequence ID" value="NZ_RFFG01000072.1"/>
</dbReference>
<reference evidence="3 4" key="1">
    <citation type="submission" date="2018-10" db="EMBL/GenBank/DDBJ databases">
        <title>Isolation from soil.</title>
        <authorList>
            <person name="Hu J."/>
        </authorList>
    </citation>
    <scope>NUCLEOTIDE SEQUENCE [LARGE SCALE GENOMIC DNA]</scope>
    <source>
        <strain evidence="3 4">NEAU-Ht49</strain>
    </source>
</reference>
<feature type="domain" description="BFD-like [2Fe-2S]-binding" evidence="2">
    <location>
        <begin position="29"/>
        <end position="79"/>
    </location>
</feature>
<protein>
    <submittedName>
        <fullName evidence="3">(2Fe-2S)-binding protein</fullName>
    </submittedName>
</protein>
<dbReference type="AlphaFoldDB" id="A0A3M2LW81"/>
<keyword evidence="4" id="KW-1185">Reference proteome</keyword>
<accession>A0A3M2LW81</accession>
<dbReference type="InterPro" id="IPR007419">
    <property type="entry name" value="BFD-like_2Fe2S-bd_dom"/>
</dbReference>
<sequence>DQGRAFAARLAAAHPIGTGWPGWLRPDTLICRCEETDYGTLRAAAEDPATGAPRAVKLGTRAGLGPCQARICGPAVADLCGRRPDRAVPGLASASHHRRPVAQPIRLGELAAPPAGPHEEEGEQHP</sequence>
<gene>
    <name evidence="3" type="ORF">EBO15_30565</name>
</gene>
<evidence type="ECO:0000313" key="3">
    <source>
        <dbReference type="EMBL" id="RMI39198.1"/>
    </source>
</evidence>